<keyword evidence="2 13" id="KW-0813">Transport</keyword>
<protein>
    <submittedName>
        <fullName evidence="17">ATP synthase F0F1 subunit B</fullName>
        <ecNumber evidence="18">3.6.3.14</ecNumber>
    </submittedName>
</protein>
<dbReference type="EMBL" id="JNUR01000007">
    <property type="protein sequence ID" value="KPH51187.1"/>
    <property type="molecule type" value="Genomic_DNA"/>
</dbReference>
<comment type="subcellular location">
    <subcellularLocation>
        <location evidence="12">Endomembrane system</location>
        <topology evidence="12">Single-pass membrane protein</topology>
    </subcellularLocation>
</comment>
<reference evidence="19 20" key="1">
    <citation type="submission" date="2014-06" db="EMBL/GenBank/DDBJ databases">
        <title>Helicobacter pullorum isolates in fresh chicken meat - phenotypic and genotypic features.</title>
        <authorList>
            <person name="Borges V."/>
            <person name="Santos A."/>
            <person name="Correia C.B."/>
            <person name="Saraiva M."/>
            <person name="Menard A."/>
            <person name="Vieira L."/>
            <person name="Sampaio D.A."/>
            <person name="Gomes J.P."/>
            <person name="Oleastro M."/>
        </authorList>
    </citation>
    <scope>NUCLEOTIDE SEQUENCE [LARGE SCALE GENOMIC DNA]</scope>
    <source>
        <strain evidence="17 20">229334/12</strain>
        <strain evidence="16 19">229336/12</strain>
    </source>
</reference>
<dbReference type="Proteomes" id="UP000255269">
    <property type="component" value="Unassembled WGS sequence"/>
</dbReference>
<dbReference type="GO" id="GO:0015986">
    <property type="term" value="P:proton motive force-driven ATP synthesis"/>
    <property type="evidence" value="ECO:0007669"/>
    <property type="project" value="InterPro"/>
</dbReference>
<evidence type="ECO:0000256" key="14">
    <source>
        <dbReference type="SAM" id="Coils"/>
    </source>
</evidence>
<comment type="function">
    <text evidence="10">F(1)F(0) ATP synthase produces ATP from ADP in the presence of a proton or sodium gradient. F-type ATPases consist of two structural domains, F(1) containing the extramembraneous catalytic core and F(0) containing the membrane proton channel, linked together by a central stalk and a peripheral stalk. During catalysis, ATP synthesis in the catalytic domain of F(1) is coupled via a rotary mechanism of the central stalk subunits to proton translocation.</text>
</comment>
<evidence type="ECO:0000256" key="3">
    <source>
        <dbReference type="ARBA" id="ARBA00022547"/>
    </source>
</evidence>
<keyword evidence="6 15" id="KW-1133">Transmembrane helix</keyword>
<comment type="function">
    <text evidence="11">Component of the F(0) channel, it forms part of the peripheral stalk, linking F(1) to F(0). The b'-subunit is a diverged and duplicated form of b found in plants and photosynthetic bacteria.</text>
</comment>
<organism evidence="17 20">
    <name type="scientific">Helicobacter pullorum</name>
    <dbReference type="NCBI Taxonomy" id="35818"/>
    <lineage>
        <taxon>Bacteria</taxon>
        <taxon>Pseudomonadati</taxon>
        <taxon>Campylobacterota</taxon>
        <taxon>Epsilonproteobacteria</taxon>
        <taxon>Campylobacterales</taxon>
        <taxon>Helicobacteraceae</taxon>
        <taxon>Helicobacter</taxon>
    </lineage>
</organism>
<dbReference type="InterPro" id="IPR002146">
    <property type="entry name" value="ATP_synth_b/b'su_bac/chlpt"/>
</dbReference>
<dbReference type="InterPro" id="IPR050059">
    <property type="entry name" value="ATP_synthase_B_chain"/>
</dbReference>
<gene>
    <name evidence="18" type="primary">atpF</name>
    <name evidence="17" type="ORF">HPU229334_03540</name>
    <name evidence="16" type="ORF">HPU229336_09010</name>
    <name evidence="18" type="ORF">NCTC13156_00568</name>
</gene>
<dbReference type="EMBL" id="UGJF01000001">
    <property type="protein sequence ID" value="STQ87748.1"/>
    <property type="molecule type" value="Genomic_DNA"/>
</dbReference>
<dbReference type="Pfam" id="PF00430">
    <property type="entry name" value="ATP-synt_B"/>
    <property type="match status" value="1"/>
</dbReference>
<evidence type="ECO:0000256" key="11">
    <source>
        <dbReference type="ARBA" id="ARBA00025614"/>
    </source>
</evidence>
<keyword evidence="9" id="KW-0066">ATP synthesis</keyword>
<accession>A0A0N1EIP1</accession>
<dbReference type="GO" id="GO:0046961">
    <property type="term" value="F:proton-transporting ATPase activity, rotational mechanism"/>
    <property type="evidence" value="ECO:0007669"/>
    <property type="project" value="TreeGrafter"/>
</dbReference>
<dbReference type="RefSeq" id="WP_005021014.1">
    <property type="nucleotide sequence ID" value="NZ_CABKNZ010000044.1"/>
</dbReference>
<keyword evidence="14" id="KW-0175">Coiled coil</keyword>
<evidence type="ECO:0000256" key="8">
    <source>
        <dbReference type="ARBA" id="ARBA00023136"/>
    </source>
</evidence>
<keyword evidence="7 13" id="KW-0406">Ion transport</keyword>
<evidence type="ECO:0000313" key="20">
    <source>
        <dbReference type="Proteomes" id="UP000037997"/>
    </source>
</evidence>
<keyword evidence="8 15" id="KW-0472">Membrane</keyword>
<dbReference type="CDD" id="cd06503">
    <property type="entry name" value="ATP-synt_Fo_b"/>
    <property type="match status" value="1"/>
</dbReference>
<feature type="transmembrane region" description="Helical" evidence="15">
    <location>
        <begin position="6"/>
        <end position="24"/>
    </location>
</feature>
<dbReference type="NCBIfam" id="NF006293">
    <property type="entry name" value="PRK08476.1"/>
    <property type="match status" value="1"/>
</dbReference>
<evidence type="ECO:0000256" key="4">
    <source>
        <dbReference type="ARBA" id="ARBA00022692"/>
    </source>
</evidence>
<keyword evidence="5 13" id="KW-0375">Hydrogen ion transport</keyword>
<evidence type="ECO:0000256" key="15">
    <source>
        <dbReference type="SAM" id="Phobius"/>
    </source>
</evidence>
<dbReference type="PANTHER" id="PTHR33445:SF2">
    <property type="entry name" value="ATP SYNTHASE SUBUNIT B', CHLOROPLASTIC"/>
    <property type="match status" value="1"/>
</dbReference>
<evidence type="ECO:0000256" key="5">
    <source>
        <dbReference type="ARBA" id="ARBA00022781"/>
    </source>
</evidence>
<evidence type="ECO:0000256" key="12">
    <source>
        <dbReference type="ARBA" id="ARBA00037847"/>
    </source>
</evidence>
<evidence type="ECO:0000256" key="2">
    <source>
        <dbReference type="ARBA" id="ARBA00022448"/>
    </source>
</evidence>
<dbReference type="PATRIC" id="fig|35818.10.peg.1780"/>
<evidence type="ECO:0000313" key="18">
    <source>
        <dbReference type="EMBL" id="STQ87748.1"/>
    </source>
</evidence>
<dbReference type="OrthoDB" id="5334261at2"/>
<keyword evidence="18" id="KW-0378">Hydrolase</keyword>
<evidence type="ECO:0000256" key="1">
    <source>
        <dbReference type="ARBA" id="ARBA00005513"/>
    </source>
</evidence>
<dbReference type="PANTHER" id="PTHR33445">
    <property type="entry name" value="ATP SYNTHASE SUBUNIT B', CHLOROPLASTIC"/>
    <property type="match status" value="1"/>
</dbReference>
<dbReference type="Proteomes" id="UP000037997">
    <property type="component" value="Unassembled WGS sequence"/>
</dbReference>
<evidence type="ECO:0000256" key="9">
    <source>
        <dbReference type="ARBA" id="ARBA00023310"/>
    </source>
</evidence>
<evidence type="ECO:0000313" key="21">
    <source>
        <dbReference type="Proteomes" id="UP000255269"/>
    </source>
</evidence>
<dbReference type="GO" id="GO:0016787">
    <property type="term" value="F:hydrolase activity"/>
    <property type="evidence" value="ECO:0007669"/>
    <property type="project" value="UniProtKB-KW"/>
</dbReference>
<dbReference type="STRING" id="35818.HPU229336_09010"/>
<dbReference type="EC" id="3.6.3.14" evidence="18"/>
<evidence type="ECO:0000256" key="13">
    <source>
        <dbReference type="RuleBase" id="RU003848"/>
    </source>
</evidence>
<name>A0A0N1EIP1_9HELI</name>
<dbReference type="GO" id="GO:0045259">
    <property type="term" value="C:proton-transporting ATP synthase complex"/>
    <property type="evidence" value="ECO:0007669"/>
    <property type="project" value="UniProtKB-KW"/>
</dbReference>
<dbReference type="AlphaFoldDB" id="A0A0N1EIP1"/>
<evidence type="ECO:0000313" key="16">
    <source>
        <dbReference type="EMBL" id="KPH51187.1"/>
    </source>
</evidence>
<sequence length="141" mass="16053">MTIIPTPWVMALVFVTFLILVYLLNRILYKPLLGFMEARDSSIKKDSEGIEGNATEIKALKKEIEEILHNAKQEAALIKNKAQEDAKQKAEAKIAQKREELNIKYKDFVVGLDEEKINLRNSLLSQVPLFKESLKAKLGKL</sequence>
<keyword evidence="4 13" id="KW-0812">Transmembrane</keyword>
<evidence type="ECO:0000313" key="19">
    <source>
        <dbReference type="Proteomes" id="UP000037800"/>
    </source>
</evidence>
<feature type="coiled-coil region" evidence="14">
    <location>
        <begin position="50"/>
        <end position="107"/>
    </location>
</feature>
<reference evidence="18 21" key="2">
    <citation type="submission" date="2018-06" db="EMBL/GenBank/DDBJ databases">
        <authorList>
            <consortium name="Pathogen Informatics"/>
            <person name="Doyle S."/>
        </authorList>
    </citation>
    <scope>NUCLEOTIDE SEQUENCE [LARGE SCALE GENOMIC DNA]</scope>
    <source>
        <strain evidence="18 21">NCTC13156</strain>
    </source>
</reference>
<proteinExistence type="inferred from homology"/>
<dbReference type="Proteomes" id="UP000037800">
    <property type="component" value="Unassembled WGS sequence"/>
</dbReference>
<keyword evidence="3 13" id="KW-0138">CF(0)</keyword>
<evidence type="ECO:0000313" key="17">
    <source>
        <dbReference type="EMBL" id="KPH56130.1"/>
    </source>
</evidence>
<evidence type="ECO:0000256" key="10">
    <source>
        <dbReference type="ARBA" id="ARBA00025198"/>
    </source>
</evidence>
<dbReference type="GO" id="GO:0012505">
    <property type="term" value="C:endomembrane system"/>
    <property type="evidence" value="ECO:0007669"/>
    <property type="project" value="UniProtKB-SubCell"/>
</dbReference>
<evidence type="ECO:0000256" key="7">
    <source>
        <dbReference type="ARBA" id="ARBA00023065"/>
    </source>
</evidence>
<dbReference type="EMBL" id="JNOC01000017">
    <property type="protein sequence ID" value="KPH56130.1"/>
    <property type="molecule type" value="Genomic_DNA"/>
</dbReference>
<comment type="similarity">
    <text evidence="1 13">Belongs to the ATPase B chain family.</text>
</comment>
<evidence type="ECO:0000256" key="6">
    <source>
        <dbReference type="ARBA" id="ARBA00022989"/>
    </source>
</evidence>